<dbReference type="InterPro" id="IPR001005">
    <property type="entry name" value="SANT/Myb"/>
</dbReference>
<feature type="compositionally biased region" description="Basic and acidic residues" evidence="4">
    <location>
        <begin position="101"/>
        <end position="123"/>
    </location>
</feature>
<feature type="region of interest" description="Disordered" evidence="4">
    <location>
        <begin position="71"/>
        <end position="141"/>
    </location>
</feature>
<dbReference type="Proteomes" id="UP000738402">
    <property type="component" value="Unassembled WGS sequence"/>
</dbReference>
<comment type="caution">
    <text evidence="7">The sequence shown here is derived from an EMBL/GenBank/DDBJ whole genome shotgun (WGS) entry which is preliminary data.</text>
</comment>
<evidence type="ECO:0000313" key="8">
    <source>
        <dbReference type="Proteomes" id="UP000738402"/>
    </source>
</evidence>
<dbReference type="PANTHER" id="PTHR47807">
    <property type="entry name" value="PROTEIN TBF1"/>
    <property type="match status" value="1"/>
</dbReference>
<dbReference type="GO" id="GO:0042803">
    <property type="term" value="F:protein homodimerization activity"/>
    <property type="evidence" value="ECO:0007669"/>
    <property type="project" value="InterPro"/>
</dbReference>
<feature type="domain" description="Myb-like" evidence="5">
    <location>
        <begin position="544"/>
        <end position="604"/>
    </location>
</feature>
<dbReference type="PROSITE" id="PS51294">
    <property type="entry name" value="HTH_MYB"/>
    <property type="match status" value="1"/>
</dbReference>
<protein>
    <submittedName>
        <fullName evidence="7">Uncharacterized protein</fullName>
    </submittedName>
</protein>
<sequence length="724" mass="81854">MAQDKQTSGTEPSAEPKSPVIDPQITKELDHEHIDHHQLELLTSQLPGFRFDNIEQLNDEELNIHFQKIIGEQEEHKDEKDSSKSEDINSEKETQQPQEETQLKSHSEATVDDKDNKPEDRNLDPTLSMLSGETTNFKGLSIPNNSELVRETTESPALRAYRELVQSQQTQAAPVDVVHAQLAALPLTFTAPSNLSFNIQLLINTLPVLDNLATQILRIISQGPYQKIMELVSNRESFAGIAFGNLIELFETTKRVYNSEESPFFTVENVTFGLWKYGEAAPEFFRGKEDTIEGTLRKVNLATFLLATLGLIDLGFFFLNEAFLDVFCPPQNLDPTRSLSNLKQDNTLQSTLLSSSYPFAQSSRAPNNQTKFLKSHAILFLELKTQAFISAIELGDRSKEEILKDLFPDNLDEILLKRKQPDFDTSKHTIVRNSTLFTPAELDFLARCDSRKDNLMNMKEDDSLMEKYEWIKFLNDLLDYVSKNVGFLIWGPKGKITKELTRLRLGTDSVARKRQFDGDGKDSGENTPEPEQKTKKARSYRQNRPTTFRRVWSQEEEEALRDGLKLKGTQWTAILELYGPGGSISEALKNRTTLQLKDKARNWKMYYLKNGLELPDYLVKVTGEPDRNYSHDSSRAATKVERPKAGTRHANIQTTATRIPQPEAGAKKHEEGGDPSYEDIINNLFGGNAERAKTAQKGSSTSRSDNPEDAANELKDLVAQAFES</sequence>
<keyword evidence="3" id="KW-0131">Cell cycle</keyword>
<evidence type="ECO:0000313" key="7">
    <source>
        <dbReference type="EMBL" id="KAG7726099.1"/>
    </source>
</evidence>
<dbReference type="AlphaFoldDB" id="A0AAN6D459"/>
<feature type="region of interest" description="Disordered" evidence="4">
    <location>
        <begin position="626"/>
        <end position="711"/>
    </location>
</feature>
<name>A0AAN6D459_9ASCO</name>
<feature type="compositionally biased region" description="Basic and acidic residues" evidence="4">
    <location>
        <begin position="514"/>
        <end position="534"/>
    </location>
</feature>
<feature type="compositionally biased region" description="Polar residues" evidence="4">
    <location>
        <begin position="128"/>
        <end position="141"/>
    </location>
</feature>
<dbReference type="GO" id="GO:0010833">
    <property type="term" value="P:telomere maintenance via telomere lengthening"/>
    <property type="evidence" value="ECO:0007669"/>
    <property type="project" value="TreeGrafter"/>
</dbReference>
<evidence type="ECO:0000259" key="5">
    <source>
        <dbReference type="PROSITE" id="PS50090"/>
    </source>
</evidence>
<gene>
    <name evidence="7" type="ORF">KL933_003541</name>
</gene>
<dbReference type="FunFam" id="1.10.10.60:FF:000137">
    <property type="entry name" value="MYB DNA binding protein"/>
    <property type="match status" value="1"/>
</dbReference>
<dbReference type="GO" id="GO:0003691">
    <property type="term" value="F:double-stranded telomeric DNA binding"/>
    <property type="evidence" value="ECO:0007669"/>
    <property type="project" value="TreeGrafter"/>
</dbReference>
<evidence type="ECO:0000256" key="3">
    <source>
        <dbReference type="ARBA" id="ARBA00023306"/>
    </source>
</evidence>
<reference evidence="7" key="1">
    <citation type="journal article" date="2021" name="G3 (Bethesda)">
        <title>Genomic diversity, chromosomal rearrangements, and interspecies hybridization in the ogataea polymorpha species complex.</title>
        <authorList>
            <person name="Hanson S.J."/>
            <person name="Cinneide E.O."/>
            <person name="Salzberg L.I."/>
            <person name="Wolfe K.H."/>
            <person name="McGowan J."/>
            <person name="Fitzpatrick D.A."/>
            <person name="Matlin K."/>
        </authorList>
    </citation>
    <scope>NUCLEOTIDE SEQUENCE</scope>
    <source>
        <strain evidence="7">83-405-1</strain>
    </source>
</reference>
<dbReference type="PANTHER" id="PTHR47807:SF1">
    <property type="entry name" value="PROTEIN TBF1"/>
    <property type="match status" value="1"/>
</dbReference>
<organism evidence="7 8">
    <name type="scientific">Ogataea haglerorum</name>
    <dbReference type="NCBI Taxonomy" id="1937702"/>
    <lineage>
        <taxon>Eukaryota</taxon>
        <taxon>Fungi</taxon>
        <taxon>Dikarya</taxon>
        <taxon>Ascomycota</taxon>
        <taxon>Saccharomycotina</taxon>
        <taxon>Pichiomycetes</taxon>
        <taxon>Pichiales</taxon>
        <taxon>Pichiaceae</taxon>
        <taxon>Ogataea</taxon>
    </lineage>
</organism>
<accession>A0AAN6D459</accession>
<feature type="compositionally biased region" description="Polar residues" evidence="4">
    <location>
        <begin position="1"/>
        <end position="11"/>
    </location>
</feature>
<feature type="domain" description="HTH myb-type" evidence="6">
    <location>
        <begin position="544"/>
        <end position="600"/>
    </location>
</feature>
<evidence type="ECO:0000256" key="1">
    <source>
        <dbReference type="ARBA" id="ARBA00023125"/>
    </source>
</evidence>
<dbReference type="Pfam" id="PF00249">
    <property type="entry name" value="Myb_DNA-binding"/>
    <property type="match status" value="1"/>
</dbReference>
<evidence type="ECO:0000256" key="2">
    <source>
        <dbReference type="ARBA" id="ARBA00023242"/>
    </source>
</evidence>
<feature type="compositionally biased region" description="Basic and acidic residues" evidence="4">
    <location>
        <begin position="71"/>
        <end position="94"/>
    </location>
</feature>
<dbReference type="SMART" id="SM00717">
    <property type="entry name" value="SANT"/>
    <property type="match status" value="1"/>
</dbReference>
<dbReference type="Pfam" id="PF08558">
    <property type="entry name" value="TRF"/>
    <property type="match status" value="1"/>
</dbReference>
<dbReference type="Gene3D" id="1.10.10.60">
    <property type="entry name" value="Homeodomain-like"/>
    <property type="match status" value="1"/>
</dbReference>
<dbReference type="EMBL" id="JAHLUH010000010">
    <property type="protein sequence ID" value="KAG7726099.1"/>
    <property type="molecule type" value="Genomic_DNA"/>
</dbReference>
<evidence type="ECO:0000259" key="6">
    <source>
        <dbReference type="PROSITE" id="PS51294"/>
    </source>
</evidence>
<dbReference type="InterPro" id="IPR052833">
    <property type="entry name" value="Telomeric_DNA-bd_trans-reg"/>
</dbReference>
<dbReference type="CDD" id="cd11660">
    <property type="entry name" value="SANT_TRF"/>
    <property type="match status" value="1"/>
</dbReference>
<keyword evidence="1" id="KW-0238">DNA-binding</keyword>
<keyword evidence="2" id="KW-0539">Nucleus</keyword>
<dbReference type="InterPro" id="IPR013867">
    <property type="entry name" value="Telomere_rpt-bd_fac_dimer_dom"/>
</dbReference>
<dbReference type="PROSITE" id="PS50090">
    <property type="entry name" value="MYB_LIKE"/>
    <property type="match status" value="1"/>
</dbReference>
<dbReference type="SUPFAM" id="SSF46689">
    <property type="entry name" value="Homeodomain-like"/>
    <property type="match status" value="1"/>
</dbReference>
<evidence type="ECO:0000256" key="4">
    <source>
        <dbReference type="SAM" id="MobiDB-lite"/>
    </source>
</evidence>
<dbReference type="InterPro" id="IPR017930">
    <property type="entry name" value="Myb_dom"/>
</dbReference>
<dbReference type="InterPro" id="IPR009057">
    <property type="entry name" value="Homeodomain-like_sf"/>
</dbReference>
<proteinExistence type="predicted"/>
<feature type="region of interest" description="Disordered" evidence="4">
    <location>
        <begin position="514"/>
        <end position="548"/>
    </location>
</feature>
<feature type="region of interest" description="Disordered" evidence="4">
    <location>
        <begin position="1"/>
        <end position="32"/>
    </location>
</feature>
<feature type="compositionally biased region" description="Basic and acidic residues" evidence="4">
    <location>
        <begin position="626"/>
        <end position="644"/>
    </location>
</feature>